<dbReference type="InterPro" id="IPR000182">
    <property type="entry name" value="GNAT_dom"/>
</dbReference>
<proteinExistence type="inferred from homology"/>
<accession>A0ABM9CW43</accession>
<comment type="caution">
    <text evidence="5">The sequence shown here is derived from an EMBL/GenBank/DDBJ whole genome shotgun (WGS) entry which is preliminary data.</text>
</comment>
<dbReference type="PROSITE" id="PS51186">
    <property type="entry name" value="GNAT"/>
    <property type="match status" value="1"/>
</dbReference>
<evidence type="ECO:0000256" key="3">
    <source>
        <dbReference type="ARBA" id="ARBA00038502"/>
    </source>
</evidence>
<dbReference type="EMBL" id="CAKMMG010000018">
    <property type="protein sequence ID" value="CAH1226302.1"/>
    <property type="molecule type" value="Genomic_DNA"/>
</dbReference>
<comment type="similarity">
    <text evidence="3">Belongs to the acetyltransferase family. RimJ subfamily.</text>
</comment>
<dbReference type="EC" id="2.3.1.267" evidence="5"/>
<dbReference type="GO" id="GO:0008999">
    <property type="term" value="F:protein-N-terminal-alanine acetyltransferase activity"/>
    <property type="evidence" value="ECO:0007669"/>
    <property type="project" value="UniProtKB-EC"/>
</dbReference>
<evidence type="ECO:0000313" key="6">
    <source>
        <dbReference type="Proteomes" id="UP000838324"/>
    </source>
</evidence>
<evidence type="ECO:0000256" key="1">
    <source>
        <dbReference type="ARBA" id="ARBA00022679"/>
    </source>
</evidence>
<dbReference type="SUPFAM" id="SSF55729">
    <property type="entry name" value="Acyl-CoA N-acyltransferases (Nat)"/>
    <property type="match status" value="1"/>
</dbReference>
<dbReference type="PANTHER" id="PTHR43792:SF8">
    <property type="entry name" value="[RIBOSOMAL PROTEIN US5]-ALANINE N-ACETYLTRANSFERASE"/>
    <property type="match status" value="1"/>
</dbReference>
<dbReference type="Proteomes" id="UP000838324">
    <property type="component" value="Unassembled WGS sequence"/>
</dbReference>
<gene>
    <name evidence="5" type="primary">rimJ_2</name>
    <name evidence="5" type="ORF">PAECIP111892_05735</name>
</gene>
<keyword evidence="1 5" id="KW-0808">Transferase</keyword>
<dbReference type="PANTHER" id="PTHR43792">
    <property type="entry name" value="GNAT FAMILY, PUTATIVE (AFU_ORTHOLOGUE AFUA_3G00765)-RELATED-RELATED"/>
    <property type="match status" value="1"/>
</dbReference>
<organism evidence="5 6">
    <name type="scientific">Paenibacillus auburnensis</name>
    <dbReference type="NCBI Taxonomy" id="2905649"/>
    <lineage>
        <taxon>Bacteria</taxon>
        <taxon>Bacillati</taxon>
        <taxon>Bacillota</taxon>
        <taxon>Bacilli</taxon>
        <taxon>Bacillales</taxon>
        <taxon>Paenibacillaceae</taxon>
        <taxon>Paenibacillus</taxon>
    </lineage>
</organism>
<sequence length="190" mass="21839">MSFKLYNNAQGIYLALLQKQDANDLLQLRLRNREQHQPYEPLREADYFTLESQELLISQRMNDADQDRAYMFGIFLLDGQLAGQITISNIVRGVAQYGDLGYFIDHTVQGKGYTTAAARLILDYSFRALALHRVQAAILLHNDASRRVLEKNGFQAEGIARRYLKINGEWQDHRTYAILADDFLAEKVQP</sequence>
<keyword evidence="6" id="KW-1185">Reference proteome</keyword>
<protein>
    <submittedName>
        <fullName evidence="5">[Ribosomal protein S5]-alanine N-acetyltransferase</fullName>
        <ecNumber evidence="5">2.3.1.267</ecNumber>
    </submittedName>
</protein>
<name>A0ABM9CW43_9BACL</name>
<keyword evidence="2 5" id="KW-0012">Acyltransferase</keyword>
<dbReference type="Gene3D" id="3.40.630.30">
    <property type="match status" value="1"/>
</dbReference>
<evidence type="ECO:0000313" key="5">
    <source>
        <dbReference type="EMBL" id="CAH1226302.1"/>
    </source>
</evidence>
<evidence type="ECO:0000256" key="2">
    <source>
        <dbReference type="ARBA" id="ARBA00023315"/>
    </source>
</evidence>
<feature type="domain" description="N-acetyltransferase" evidence="4">
    <location>
        <begin position="26"/>
        <end position="181"/>
    </location>
</feature>
<reference evidence="5" key="1">
    <citation type="submission" date="2022-01" db="EMBL/GenBank/DDBJ databases">
        <authorList>
            <person name="Criscuolo A."/>
        </authorList>
    </citation>
    <scope>NUCLEOTIDE SEQUENCE</scope>
    <source>
        <strain evidence="5">CIP111892</strain>
    </source>
</reference>
<dbReference type="Pfam" id="PF13302">
    <property type="entry name" value="Acetyltransf_3"/>
    <property type="match status" value="1"/>
</dbReference>
<dbReference type="InterPro" id="IPR051531">
    <property type="entry name" value="N-acetyltransferase"/>
</dbReference>
<evidence type="ECO:0000259" key="4">
    <source>
        <dbReference type="PROSITE" id="PS51186"/>
    </source>
</evidence>
<dbReference type="InterPro" id="IPR016181">
    <property type="entry name" value="Acyl_CoA_acyltransferase"/>
</dbReference>
<dbReference type="RefSeq" id="WP_236337587.1">
    <property type="nucleotide sequence ID" value="NZ_CAKMMG010000018.1"/>
</dbReference>